<dbReference type="KEGG" id="tog:HNI00_20610"/>
<reference evidence="2" key="1">
    <citation type="submission" date="2020-05" db="EMBL/GenBank/DDBJ databases">
        <authorList>
            <person name="Zhu T."/>
            <person name="Keshari N."/>
            <person name="Lu X."/>
        </authorList>
    </citation>
    <scope>NUCLEOTIDE SEQUENCE</scope>
    <source>
        <strain evidence="2">NK1-22</strain>
    </source>
</reference>
<dbReference type="InterPro" id="IPR009045">
    <property type="entry name" value="Zn_M74/Hedgehog-like"/>
</dbReference>
<gene>
    <name evidence="2" type="ORF">HNI00_20610</name>
</gene>
<dbReference type="RefSeq" id="WP_316789056.1">
    <property type="nucleotide sequence ID" value="NZ_CP053540.1"/>
</dbReference>
<proteinExistence type="predicted"/>
<name>A0AA97BE84_9CYAN</name>
<accession>A0AA97BE84</accession>
<dbReference type="AlphaFoldDB" id="A0AA97BE84"/>
<dbReference type="SUPFAM" id="SSF55166">
    <property type="entry name" value="Hedgehog/DD-peptidase"/>
    <property type="match status" value="1"/>
</dbReference>
<dbReference type="InterPro" id="IPR013230">
    <property type="entry name" value="Peptidase_M15A_C"/>
</dbReference>
<evidence type="ECO:0000313" key="2">
    <source>
        <dbReference type="EMBL" id="WOB45266.1"/>
    </source>
</evidence>
<dbReference type="EMBL" id="CP053540">
    <property type="protein sequence ID" value="WOB45266.1"/>
    <property type="molecule type" value="Genomic_DNA"/>
</dbReference>
<protein>
    <submittedName>
        <fullName evidence="2">DUF882 domain-containing protein</fullName>
    </submittedName>
</protein>
<dbReference type="Gene3D" id="3.30.1380.10">
    <property type="match status" value="1"/>
</dbReference>
<evidence type="ECO:0000259" key="1">
    <source>
        <dbReference type="Pfam" id="PF08291"/>
    </source>
</evidence>
<dbReference type="Pfam" id="PF08291">
    <property type="entry name" value="Peptidase_M15_3"/>
    <property type="match status" value="1"/>
</dbReference>
<organism evidence="2">
    <name type="scientific">Thermoleptolyngbya oregonensis NK1-22</name>
    <dbReference type="NCBI Taxonomy" id="2547457"/>
    <lineage>
        <taxon>Bacteria</taxon>
        <taxon>Bacillati</taxon>
        <taxon>Cyanobacteriota</taxon>
        <taxon>Cyanophyceae</taxon>
        <taxon>Oculatellales</taxon>
        <taxon>Oculatellaceae</taxon>
        <taxon>Thermoleptolyngbya</taxon>
    </lineage>
</organism>
<feature type="domain" description="Peptidase M15A C-terminal" evidence="1">
    <location>
        <begin position="234"/>
        <end position="334"/>
    </location>
</feature>
<sequence>MTKQIIKITDSRAVLKRRPVYVGHLPQHEQYKVDAGAEYEIQSYAYADSAGDFDEHIKFALKEGNLGGFNTWYVYNRFAEVLSDGEVVYPIEEQTAAQILEITQDTVIKRRPVPVEELTEEEIFKVPKGMTFDLHSYAYADASGSLQGHIRFAINNPEQYIRGISLWHVSDRQAQVKFDDRVVYPIPAAAPAAAMAAAVPAAAAPKTFSGKEIKLVGNRGTVYSDQPIIPNGSFTWGEATHNCTRLPQTAEHVENMVKLATQLEKARQQIGKPFRITSWYRPEPFNSKAGGARRSQHLGGGAVDIVVQGYMGADLAKMLVGWWPGGLGIYAGNRRHILHLDVGVKRKWGF</sequence>